<reference evidence="6" key="1">
    <citation type="journal article" date="2015" name="Nature">
        <title>Complex archaea that bridge the gap between prokaryotes and eukaryotes.</title>
        <authorList>
            <person name="Spang A."/>
            <person name="Saw J.H."/>
            <person name="Jorgensen S.L."/>
            <person name="Zaremba-Niedzwiedzka K."/>
            <person name="Martijn J."/>
            <person name="Lind A.E."/>
            <person name="van Eijk R."/>
            <person name="Schleper C."/>
            <person name="Guy L."/>
            <person name="Ettema T.J."/>
        </authorList>
    </citation>
    <scope>NUCLEOTIDE SEQUENCE</scope>
</reference>
<evidence type="ECO:0000313" key="6">
    <source>
        <dbReference type="EMBL" id="KKK76159.1"/>
    </source>
</evidence>
<dbReference type="GO" id="GO:0004673">
    <property type="term" value="F:protein histidine kinase activity"/>
    <property type="evidence" value="ECO:0007669"/>
    <property type="project" value="UniProtKB-EC"/>
</dbReference>
<comment type="caution">
    <text evidence="6">The sequence shown here is derived from an EMBL/GenBank/DDBJ whole genome shotgun (WGS) entry which is preliminary data.</text>
</comment>
<dbReference type="PROSITE" id="PS50109">
    <property type="entry name" value="HIS_KIN"/>
    <property type="match status" value="1"/>
</dbReference>
<evidence type="ECO:0000259" key="5">
    <source>
        <dbReference type="PROSITE" id="PS50109"/>
    </source>
</evidence>
<dbReference type="PANTHER" id="PTHR43047">
    <property type="entry name" value="TWO-COMPONENT HISTIDINE PROTEIN KINASE"/>
    <property type="match status" value="1"/>
</dbReference>
<dbReference type="EMBL" id="LAZR01055531">
    <property type="protein sequence ID" value="KKK76159.1"/>
    <property type="molecule type" value="Genomic_DNA"/>
</dbReference>
<dbReference type="EC" id="2.7.13.3" evidence="2"/>
<protein>
    <recommendedName>
        <fullName evidence="2">histidine kinase</fullName>
        <ecNumber evidence="2">2.7.13.3</ecNumber>
    </recommendedName>
</protein>
<dbReference type="InterPro" id="IPR036890">
    <property type="entry name" value="HATPase_C_sf"/>
</dbReference>
<evidence type="ECO:0000256" key="4">
    <source>
        <dbReference type="ARBA" id="ARBA00022777"/>
    </source>
</evidence>
<dbReference type="SUPFAM" id="SSF55874">
    <property type="entry name" value="ATPase domain of HSP90 chaperone/DNA topoisomerase II/histidine kinase"/>
    <property type="match status" value="1"/>
</dbReference>
<dbReference type="SMART" id="SM00387">
    <property type="entry name" value="HATPase_c"/>
    <property type="match status" value="1"/>
</dbReference>
<dbReference type="AlphaFoldDB" id="A0A0F9ACC7"/>
<dbReference type="Pfam" id="PF02518">
    <property type="entry name" value="HATPase_c"/>
    <property type="match status" value="1"/>
</dbReference>
<keyword evidence="4" id="KW-0418">Kinase</keyword>
<feature type="domain" description="Histidine kinase" evidence="5">
    <location>
        <begin position="1"/>
        <end position="93"/>
    </location>
</feature>
<dbReference type="InterPro" id="IPR005467">
    <property type="entry name" value="His_kinase_dom"/>
</dbReference>
<dbReference type="InterPro" id="IPR004358">
    <property type="entry name" value="Sig_transdc_His_kin-like_C"/>
</dbReference>
<comment type="catalytic activity">
    <reaction evidence="1">
        <text>ATP + protein L-histidine = ADP + protein N-phospho-L-histidine.</text>
        <dbReference type="EC" id="2.7.13.3"/>
    </reaction>
</comment>
<name>A0A0F9ACC7_9ZZZZ</name>
<dbReference type="PRINTS" id="PR00344">
    <property type="entry name" value="BCTRLSENSOR"/>
</dbReference>
<sequence>GRSGEMRISLKPVEKSQVELIITDNGIGIPEEKLAVIFNEYTQADENISRVYGGTGLGLTISKQLVELMGGELGAESQVNLGSTFWFELALNYNPHL</sequence>
<organism evidence="6">
    <name type="scientific">marine sediment metagenome</name>
    <dbReference type="NCBI Taxonomy" id="412755"/>
    <lineage>
        <taxon>unclassified sequences</taxon>
        <taxon>metagenomes</taxon>
        <taxon>ecological metagenomes</taxon>
    </lineage>
</organism>
<feature type="non-terminal residue" evidence="6">
    <location>
        <position position="1"/>
    </location>
</feature>
<accession>A0A0F9ACC7</accession>
<keyword evidence="3" id="KW-0808">Transferase</keyword>
<evidence type="ECO:0000256" key="2">
    <source>
        <dbReference type="ARBA" id="ARBA00012438"/>
    </source>
</evidence>
<dbReference type="Gene3D" id="3.30.565.10">
    <property type="entry name" value="Histidine kinase-like ATPase, C-terminal domain"/>
    <property type="match status" value="1"/>
</dbReference>
<dbReference type="InterPro" id="IPR003594">
    <property type="entry name" value="HATPase_dom"/>
</dbReference>
<gene>
    <name evidence="6" type="ORF">LCGC14_2866460</name>
</gene>
<proteinExistence type="predicted"/>
<evidence type="ECO:0000256" key="3">
    <source>
        <dbReference type="ARBA" id="ARBA00022679"/>
    </source>
</evidence>
<evidence type="ECO:0000256" key="1">
    <source>
        <dbReference type="ARBA" id="ARBA00000085"/>
    </source>
</evidence>